<dbReference type="AlphaFoldDB" id="A0A8H7U9W9"/>
<dbReference type="SMART" id="SM00049">
    <property type="entry name" value="DEP"/>
    <property type="match status" value="1"/>
</dbReference>
<dbReference type="Pfam" id="PF15405">
    <property type="entry name" value="PH_5"/>
    <property type="match status" value="1"/>
</dbReference>
<feature type="region of interest" description="Disordered" evidence="3">
    <location>
        <begin position="441"/>
        <end position="472"/>
    </location>
</feature>
<feature type="region of interest" description="Disordered" evidence="3">
    <location>
        <begin position="123"/>
        <end position="155"/>
    </location>
</feature>
<dbReference type="InterPro" id="IPR011993">
    <property type="entry name" value="PH-like_dom_sf"/>
</dbReference>
<gene>
    <name evidence="6" type="ORF">INT44_007563</name>
</gene>
<feature type="compositionally biased region" description="Polar residues" evidence="3">
    <location>
        <begin position="1"/>
        <end position="10"/>
    </location>
</feature>
<evidence type="ECO:0000256" key="1">
    <source>
        <dbReference type="ARBA" id="ARBA00022553"/>
    </source>
</evidence>
<protein>
    <submittedName>
        <fullName evidence="6">Uncharacterized protein</fullName>
    </submittedName>
</protein>
<organism evidence="6 7">
    <name type="scientific">Umbelopsis vinacea</name>
    <dbReference type="NCBI Taxonomy" id="44442"/>
    <lineage>
        <taxon>Eukaryota</taxon>
        <taxon>Fungi</taxon>
        <taxon>Fungi incertae sedis</taxon>
        <taxon>Mucoromycota</taxon>
        <taxon>Mucoromycotina</taxon>
        <taxon>Umbelopsidomycetes</taxon>
        <taxon>Umbelopsidales</taxon>
        <taxon>Umbelopsidaceae</taxon>
        <taxon>Umbelopsis</taxon>
    </lineage>
</organism>
<keyword evidence="7" id="KW-1185">Reference proteome</keyword>
<dbReference type="InterPro" id="IPR041675">
    <property type="entry name" value="PH_5"/>
</dbReference>
<feature type="domain" description="CNH" evidence="5">
    <location>
        <begin position="934"/>
        <end position="1226"/>
    </location>
</feature>
<evidence type="ECO:0000313" key="6">
    <source>
        <dbReference type="EMBL" id="KAG2175085.1"/>
    </source>
</evidence>
<dbReference type="SUPFAM" id="SSF50729">
    <property type="entry name" value="PH domain-like"/>
    <property type="match status" value="1"/>
</dbReference>
<evidence type="ECO:0000313" key="7">
    <source>
        <dbReference type="Proteomes" id="UP000612746"/>
    </source>
</evidence>
<dbReference type="Gene3D" id="1.10.10.10">
    <property type="entry name" value="Winged helix-like DNA-binding domain superfamily/Winged helix DNA-binding domain"/>
    <property type="match status" value="1"/>
</dbReference>
<dbReference type="GO" id="GO:0005085">
    <property type="term" value="F:guanyl-nucleotide exchange factor activity"/>
    <property type="evidence" value="ECO:0007669"/>
    <property type="project" value="UniProtKB-KW"/>
</dbReference>
<dbReference type="Pfam" id="PF00780">
    <property type="entry name" value="CNH"/>
    <property type="match status" value="1"/>
</dbReference>
<feature type="compositionally biased region" description="Low complexity" evidence="3">
    <location>
        <begin position="37"/>
        <end position="50"/>
    </location>
</feature>
<feature type="domain" description="DH" evidence="4">
    <location>
        <begin position="554"/>
        <end position="741"/>
    </location>
</feature>
<dbReference type="PANTHER" id="PTHR46572:SF2">
    <property type="entry name" value="RHO1 GDP-GTP EXCHANGE PROTEIN 1-RELATED"/>
    <property type="match status" value="1"/>
</dbReference>
<dbReference type="OrthoDB" id="2272012at2759"/>
<dbReference type="InterPro" id="IPR000219">
    <property type="entry name" value="DH_dom"/>
</dbReference>
<reference evidence="6" key="1">
    <citation type="submission" date="2020-12" db="EMBL/GenBank/DDBJ databases">
        <title>Metabolic potential, ecology and presence of endohyphal bacteria is reflected in genomic diversity of Mucoromycotina.</title>
        <authorList>
            <person name="Muszewska A."/>
            <person name="Okrasinska A."/>
            <person name="Steczkiewicz K."/>
            <person name="Drgas O."/>
            <person name="Orlowska M."/>
            <person name="Perlinska-Lenart U."/>
            <person name="Aleksandrzak-Piekarczyk T."/>
            <person name="Szatraj K."/>
            <person name="Zielenkiewicz U."/>
            <person name="Pilsyk S."/>
            <person name="Malc E."/>
            <person name="Mieczkowski P."/>
            <person name="Kruszewska J.S."/>
            <person name="Biernat P."/>
            <person name="Pawlowska J."/>
        </authorList>
    </citation>
    <scope>NUCLEOTIDE SEQUENCE</scope>
    <source>
        <strain evidence="6">WA0000051536</strain>
    </source>
</reference>
<dbReference type="Pfam" id="PF00610">
    <property type="entry name" value="DEP"/>
    <property type="match status" value="1"/>
</dbReference>
<comment type="caution">
    <text evidence="6">The sequence shown here is derived from an EMBL/GenBank/DDBJ whole genome shotgun (WGS) entry which is preliminary data.</text>
</comment>
<proteinExistence type="predicted"/>
<dbReference type="CDD" id="cd00160">
    <property type="entry name" value="RhoGEF"/>
    <property type="match status" value="1"/>
</dbReference>
<dbReference type="PROSITE" id="PS50219">
    <property type="entry name" value="CNH"/>
    <property type="match status" value="1"/>
</dbReference>
<dbReference type="InterPro" id="IPR001180">
    <property type="entry name" value="CNH_dom"/>
</dbReference>
<dbReference type="InterPro" id="IPR035899">
    <property type="entry name" value="DBL_dom_sf"/>
</dbReference>
<dbReference type="InterPro" id="IPR000591">
    <property type="entry name" value="DEP_dom"/>
</dbReference>
<evidence type="ECO:0000259" key="5">
    <source>
        <dbReference type="PROSITE" id="PS50219"/>
    </source>
</evidence>
<keyword evidence="2" id="KW-0344">Guanine-nucleotide releasing factor</keyword>
<name>A0A8H7U9W9_9FUNG</name>
<dbReference type="Pfam" id="PF00621">
    <property type="entry name" value="RhoGEF"/>
    <property type="match status" value="1"/>
</dbReference>
<dbReference type="GO" id="GO:0035556">
    <property type="term" value="P:intracellular signal transduction"/>
    <property type="evidence" value="ECO:0007669"/>
    <property type="project" value="InterPro"/>
</dbReference>
<evidence type="ECO:0000259" key="4">
    <source>
        <dbReference type="PROSITE" id="PS50010"/>
    </source>
</evidence>
<feature type="region of interest" description="Disordered" evidence="3">
    <location>
        <begin position="197"/>
        <end position="216"/>
    </location>
</feature>
<keyword evidence="1" id="KW-0597">Phosphoprotein</keyword>
<accession>A0A8H7U9W9</accession>
<feature type="region of interest" description="Disordered" evidence="3">
    <location>
        <begin position="1"/>
        <end position="89"/>
    </location>
</feature>
<dbReference type="Proteomes" id="UP000612746">
    <property type="component" value="Unassembled WGS sequence"/>
</dbReference>
<dbReference type="EMBL" id="JAEPRA010000015">
    <property type="protein sequence ID" value="KAG2175085.1"/>
    <property type="molecule type" value="Genomic_DNA"/>
</dbReference>
<evidence type="ECO:0000256" key="3">
    <source>
        <dbReference type="SAM" id="MobiDB-lite"/>
    </source>
</evidence>
<dbReference type="PROSITE" id="PS50010">
    <property type="entry name" value="DH_2"/>
    <property type="match status" value="1"/>
</dbReference>
<dbReference type="SMART" id="SM00036">
    <property type="entry name" value="CNH"/>
    <property type="match status" value="1"/>
</dbReference>
<dbReference type="InterPro" id="IPR052233">
    <property type="entry name" value="Rho-type_GEFs"/>
</dbReference>
<dbReference type="SMART" id="SM00325">
    <property type="entry name" value="RhoGEF"/>
    <property type="match status" value="1"/>
</dbReference>
<dbReference type="SUPFAM" id="SSF48065">
    <property type="entry name" value="DBL homology domain (DH-domain)"/>
    <property type="match status" value="1"/>
</dbReference>
<dbReference type="InterPro" id="IPR036388">
    <property type="entry name" value="WH-like_DNA-bd_sf"/>
</dbReference>
<dbReference type="Gene3D" id="2.30.29.30">
    <property type="entry name" value="Pleckstrin-homology domain (PH domain)/Phosphotyrosine-binding domain (PTB)"/>
    <property type="match status" value="1"/>
</dbReference>
<evidence type="ECO:0000256" key="2">
    <source>
        <dbReference type="ARBA" id="ARBA00022658"/>
    </source>
</evidence>
<sequence length="1253" mass="141174">MGTMGKNPNESRGVDDESTKVKNAKSATQTYNLFRIPSSTSKSPSSPRPSGVKSQKEERKQDMPAYLAAPEVKQGLTLPERELPSTLSPSATIRDLYYQSQKFQEDHSETVRPSYQTQQEVVAKNNGHQRKYDDNSSIYDLSSHVGDDDDDDEDDENDFIYRSTATFMQFKEATPSLYSLSDAGSVFSLRTIYNDNDDGKAVPPPSSTLGNTDRSRVEEMRAVSPIPSRSSNIIAKRALEPKIVIHHKEEPRPLSTSSSSNILSRFSKSTAPARAKLFNTAPRTNHLRAGSASLTVPSKHSSENLRQHVPRPRVISDHSLELARLKEHHAKHHQHSKPKDQVPLVYPALLSKVAMAFKERVSLGTKVKDGIEYAEAFDGTEAVDKIAYIIKTSDRNLAVLLGRALDAQKFFHDVNYERRLRDEVFEVYQFKEVISTPLLEDAAGTDTANDDDDSVMDKSEPGDRATPSDMDAELPTGVFTLLTECYSPTCTPDRLCYSIACPRRLEQQARANLSLSSSLERSTSKSSVPEEDERLWSNTVSKDVVKTISKQERRRQETIFELMYTEKDFVQDLEYLEDFWINPLLASDICESPYREQFVEEVFWNITEVHRVNSALLADLEKRQAENPVVDRIGDILLSHVDKFEPFVQYGAHQVFGKFAFESEKSKNAAFAAFVNLVERQKESRKLELNGYLTKPTTRLGRYNLLLNEILKHTPKDHPDSIAIPKATAIIKTYLSKVNAETGKAENKFNLMLLKERLVGKDATQYNLELDDEHRQLISKGQLKKKGTGSESSDLHVFLLDRYLLIVKQKYMQKAEKYKLYRPPIPLQLLSVSLPDVGTKRVSSILPTTGTGRLAGAIKSQSTSDLASMAMRASYPIVFLHLGREGAAPVTLYCSTSASRRQLVDKIEKQRQTLTQEQIVFRLVNINSKYFSGLNRVRCVSILSDRTLVYGADQGVYVQRSQAKGPPMRAIALDRVSQIHILEESRLILVLSDKTLYTYSIDAIMAGDTAPKRGRRVSKHVSFFKVGFSIDRTLVCVVKSSAITSTIRTLEPVATSDLKKSKSNFGRLIRGSSEALKIYKDLYIPGEATSLHIFRSNICVGCDRGFEMVNLASMRNQSVLDPSDESLSFVFQRENMKPISMFKLQDGEFLLCYNQIAFYVDKKGKRARENWMVEWEGHPSSFALRYPYLVAFDTTFIEVRHVETGTLLQVIPGANIRCLNPESTGSIHCVSDSNGSVESIFELELEMKIEEKK</sequence>
<dbReference type="PANTHER" id="PTHR46572">
    <property type="entry name" value="RHO1 GDP-GTP EXCHANGE PROTEIN 1-RELATED"/>
    <property type="match status" value="1"/>
</dbReference>
<dbReference type="Gene3D" id="1.20.900.10">
    <property type="entry name" value="Dbl homology (DH) domain"/>
    <property type="match status" value="1"/>
</dbReference>